<evidence type="ECO:0000256" key="2">
    <source>
        <dbReference type="ARBA" id="ARBA00012368"/>
    </source>
</evidence>
<dbReference type="OrthoDB" id="8931105at2759"/>
<name>A0A8T2P657_9TELE</name>
<dbReference type="EMBL" id="JAFBMS010000012">
    <property type="protein sequence ID" value="KAG9347769.1"/>
    <property type="molecule type" value="Genomic_DNA"/>
</dbReference>
<evidence type="ECO:0000256" key="5">
    <source>
        <dbReference type="ARBA" id="ARBA00022801"/>
    </source>
</evidence>
<dbReference type="GO" id="GO:0046872">
    <property type="term" value="F:metal ion binding"/>
    <property type="evidence" value="ECO:0007669"/>
    <property type="project" value="UniProtKB-KW"/>
</dbReference>
<sequence length="252" mass="28752">MPCLQMCLKRTNSEDSVFQAEIKRVAHENGKLIGLEGDADLQFLLKGGELQKVRSSSWKKSRFFKLQEDCKTMWHESHKTLKSNQTSTSGSSEPCHLRKQKRGPAGGPPCPPHKNRQLHIHGVEAQAAVLWDGVSIDDIESVRRGRQSEGLQKYTEDWLEDRCFSIIFKGRRKNLDLMANSIEEAKQWVTGLEKVINNMDNLNRHQKTEQYPAQNNVCVCVCVFVCVTGGIYDYFISEYSRMEDESGENVNI</sequence>
<keyword evidence="3" id="KW-0479">Metal-binding</keyword>
<accession>A0A8T2P657</accession>
<comment type="caution">
    <text evidence="13">The sequence shown here is derived from an EMBL/GenBank/DDBJ whole genome shotgun (WGS) entry which is preliminary data.</text>
</comment>
<feature type="region of interest" description="Disordered" evidence="11">
    <location>
        <begin position="77"/>
        <end position="116"/>
    </location>
</feature>
<dbReference type="InterPro" id="IPR011993">
    <property type="entry name" value="PH-like_dom_sf"/>
</dbReference>
<dbReference type="EC" id="3.1.4.11" evidence="2"/>
<evidence type="ECO:0000256" key="9">
    <source>
        <dbReference type="ARBA" id="ARBA00023224"/>
    </source>
</evidence>
<keyword evidence="7" id="KW-0442">Lipid degradation</keyword>
<reference evidence="13" key="1">
    <citation type="thesis" date="2021" institute="BYU ScholarsArchive" country="Provo, UT, USA">
        <title>Applications of and Algorithms for Genome Assembly and Genomic Analyses with an Emphasis on Marine Teleosts.</title>
        <authorList>
            <person name="Pickett B.D."/>
        </authorList>
    </citation>
    <scope>NUCLEOTIDE SEQUENCE</scope>
    <source>
        <strain evidence="13">HI-2016</strain>
    </source>
</reference>
<feature type="compositionally biased region" description="Polar residues" evidence="11">
    <location>
        <begin position="82"/>
        <end position="92"/>
    </location>
</feature>
<comment type="cofactor">
    <cofactor evidence="1">
        <name>Ca(2+)</name>
        <dbReference type="ChEBI" id="CHEBI:29108"/>
    </cofactor>
</comment>
<evidence type="ECO:0000256" key="3">
    <source>
        <dbReference type="ARBA" id="ARBA00022723"/>
    </source>
</evidence>
<evidence type="ECO:0000256" key="4">
    <source>
        <dbReference type="ARBA" id="ARBA00022737"/>
    </source>
</evidence>
<dbReference type="AlphaFoldDB" id="A0A8T2P657"/>
<dbReference type="PANTHER" id="PTHR10336:SF199">
    <property type="entry name" value="PHOSPHOINOSITIDE PHOSPHOLIPASE C"/>
    <property type="match status" value="1"/>
</dbReference>
<keyword evidence="14" id="KW-1185">Reference proteome</keyword>
<evidence type="ECO:0000256" key="8">
    <source>
        <dbReference type="ARBA" id="ARBA00023098"/>
    </source>
</evidence>
<evidence type="ECO:0000256" key="6">
    <source>
        <dbReference type="ARBA" id="ARBA00022837"/>
    </source>
</evidence>
<evidence type="ECO:0000256" key="11">
    <source>
        <dbReference type="SAM" id="MobiDB-lite"/>
    </source>
</evidence>
<evidence type="ECO:0000256" key="1">
    <source>
        <dbReference type="ARBA" id="ARBA00001913"/>
    </source>
</evidence>
<dbReference type="GO" id="GO:0016042">
    <property type="term" value="P:lipid catabolic process"/>
    <property type="evidence" value="ECO:0007669"/>
    <property type="project" value="UniProtKB-KW"/>
</dbReference>
<dbReference type="GO" id="GO:0005886">
    <property type="term" value="C:plasma membrane"/>
    <property type="evidence" value="ECO:0007669"/>
    <property type="project" value="TreeGrafter"/>
</dbReference>
<dbReference type="InterPro" id="IPR001849">
    <property type="entry name" value="PH_domain"/>
</dbReference>
<dbReference type="Proteomes" id="UP000824540">
    <property type="component" value="Unassembled WGS sequence"/>
</dbReference>
<evidence type="ECO:0000259" key="12">
    <source>
        <dbReference type="PROSITE" id="PS50003"/>
    </source>
</evidence>
<gene>
    <name evidence="13" type="ORF">JZ751_003784</name>
</gene>
<keyword evidence="6" id="KW-0106">Calcium</keyword>
<proteinExistence type="predicted"/>
<keyword evidence="5" id="KW-0378">Hydrolase</keyword>
<dbReference type="PROSITE" id="PS50003">
    <property type="entry name" value="PH_DOMAIN"/>
    <property type="match status" value="1"/>
</dbReference>
<dbReference type="GO" id="GO:0035556">
    <property type="term" value="P:intracellular signal transduction"/>
    <property type="evidence" value="ECO:0007669"/>
    <property type="project" value="InterPro"/>
</dbReference>
<evidence type="ECO:0000256" key="7">
    <source>
        <dbReference type="ARBA" id="ARBA00022963"/>
    </source>
</evidence>
<keyword evidence="9" id="KW-0807">Transducer</keyword>
<protein>
    <recommendedName>
        <fullName evidence="2">phosphoinositide phospholipase C</fullName>
        <ecNumber evidence="2">3.1.4.11</ecNumber>
    </recommendedName>
</protein>
<dbReference type="SUPFAM" id="SSF50729">
    <property type="entry name" value="PH domain-like"/>
    <property type="match status" value="1"/>
</dbReference>
<evidence type="ECO:0000256" key="10">
    <source>
        <dbReference type="ARBA" id="ARBA00023674"/>
    </source>
</evidence>
<dbReference type="PANTHER" id="PTHR10336">
    <property type="entry name" value="PHOSPHOINOSITIDE-SPECIFIC PHOSPHOLIPASE C FAMILY PROTEIN"/>
    <property type="match status" value="1"/>
</dbReference>
<comment type="catalytic activity">
    <reaction evidence="10">
        <text>a 1,2-diacyl-sn-glycero-3-phospho-(1D-myo-inositol-4,5-bisphosphate) + H2O = 1D-myo-inositol 1,4,5-trisphosphate + a 1,2-diacyl-sn-glycerol + H(+)</text>
        <dbReference type="Rhea" id="RHEA:33179"/>
        <dbReference type="ChEBI" id="CHEBI:15377"/>
        <dbReference type="ChEBI" id="CHEBI:15378"/>
        <dbReference type="ChEBI" id="CHEBI:17815"/>
        <dbReference type="ChEBI" id="CHEBI:58456"/>
        <dbReference type="ChEBI" id="CHEBI:203600"/>
        <dbReference type="EC" id="3.1.4.11"/>
    </reaction>
    <physiologicalReaction direction="left-to-right" evidence="10">
        <dbReference type="Rhea" id="RHEA:33180"/>
    </physiologicalReaction>
</comment>
<organism evidence="13 14">
    <name type="scientific">Albula glossodonta</name>
    <name type="common">roundjaw bonefish</name>
    <dbReference type="NCBI Taxonomy" id="121402"/>
    <lineage>
        <taxon>Eukaryota</taxon>
        <taxon>Metazoa</taxon>
        <taxon>Chordata</taxon>
        <taxon>Craniata</taxon>
        <taxon>Vertebrata</taxon>
        <taxon>Euteleostomi</taxon>
        <taxon>Actinopterygii</taxon>
        <taxon>Neopterygii</taxon>
        <taxon>Teleostei</taxon>
        <taxon>Albuliformes</taxon>
        <taxon>Albulidae</taxon>
        <taxon>Albula</taxon>
    </lineage>
</organism>
<dbReference type="InterPro" id="IPR001192">
    <property type="entry name" value="PI-PLC_fam"/>
</dbReference>
<keyword evidence="4" id="KW-0677">Repeat</keyword>
<keyword evidence="8" id="KW-0443">Lipid metabolism</keyword>
<dbReference type="Gene3D" id="2.30.29.30">
    <property type="entry name" value="Pleckstrin-homology domain (PH domain)/Phosphotyrosine-binding domain (PTB)"/>
    <property type="match status" value="1"/>
</dbReference>
<feature type="domain" description="PH" evidence="12">
    <location>
        <begin position="43"/>
        <end position="197"/>
    </location>
</feature>
<evidence type="ECO:0000313" key="14">
    <source>
        <dbReference type="Proteomes" id="UP000824540"/>
    </source>
</evidence>
<dbReference type="FunFam" id="2.30.29.30:FF:000088">
    <property type="entry name" value="Phosphoinositide phospholipase C"/>
    <property type="match status" value="1"/>
</dbReference>
<evidence type="ECO:0000313" key="13">
    <source>
        <dbReference type="EMBL" id="KAG9347769.1"/>
    </source>
</evidence>
<dbReference type="GO" id="GO:0004435">
    <property type="term" value="F:phosphatidylinositol-4,5-bisphosphate phospholipase C activity"/>
    <property type="evidence" value="ECO:0007669"/>
    <property type="project" value="UniProtKB-EC"/>
</dbReference>
<dbReference type="SMART" id="SM00233">
    <property type="entry name" value="PH"/>
    <property type="match status" value="1"/>
</dbReference>